<evidence type="ECO:0000313" key="1">
    <source>
        <dbReference type="EMBL" id="KAJ4351282.1"/>
    </source>
</evidence>
<accession>A0A9W9C9Q1</accession>
<protein>
    <submittedName>
        <fullName evidence="1">Uncharacterized protein</fullName>
    </submittedName>
</protein>
<organism evidence="1 2">
    <name type="scientific">Didymosphaeria variabile</name>
    <dbReference type="NCBI Taxonomy" id="1932322"/>
    <lineage>
        <taxon>Eukaryota</taxon>
        <taxon>Fungi</taxon>
        <taxon>Dikarya</taxon>
        <taxon>Ascomycota</taxon>
        <taxon>Pezizomycotina</taxon>
        <taxon>Dothideomycetes</taxon>
        <taxon>Pleosporomycetidae</taxon>
        <taxon>Pleosporales</taxon>
        <taxon>Massarineae</taxon>
        <taxon>Didymosphaeriaceae</taxon>
        <taxon>Didymosphaeria</taxon>
    </lineage>
</organism>
<keyword evidence="2" id="KW-1185">Reference proteome</keyword>
<name>A0A9W9C9Q1_9PLEO</name>
<dbReference type="AlphaFoldDB" id="A0A9W9C9Q1"/>
<dbReference type="OrthoDB" id="5985073at2759"/>
<gene>
    <name evidence="1" type="ORF">N0V89_006621</name>
</gene>
<proteinExistence type="predicted"/>
<dbReference type="Proteomes" id="UP001140513">
    <property type="component" value="Unassembled WGS sequence"/>
</dbReference>
<evidence type="ECO:0000313" key="2">
    <source>
        <dbReference type="Proteomes" id="UP001140513"/>
    </source>
</evidence>
<dbReference type="GeneID" id="80910151"/>
<dbReference type="RefSeq" id="XP_056069638.1">
    <property type="nucleotide sequence ID" value="XM_056215391.1"/>
</dbReference>
<sequence length="417" mass="47871">MELVDLEVEDQTFYDQVARCFEAIKKAEDRSEHIGRIQLTLFTPIRRIHESFCDLLRYPSWRVHLLSPEQLPKLNSVQGLSICNAENPRGLRICNAESYSDLAYSKIDLRMIVHLAARCPNLRYLGCKIGIDEWAATDEDYRHIGDNRKEFASAVYNTKLPSSLRYIQLNFMNKAEDRMNEQRKQLPDLVYPAPFDLFSLSLRLLSYQLRKMEIRVMADETLFWPHSNDSHTSSNFWPNLESLNAMFSVAMPSGSWYFKGPLGEGRDTKGYRIRDEDNGDGSVIECLCGTSEQAASGTRRMFRVTPFDETINPFLEAFANAAANMPKLWEALIWTPLDFSPEGTTDSDDEHEEVSEHGQRYLSRRLSSYDLTAISQYPDTELAWGIAYIAPGGAPFDIGEPNCPSRQFWWRVVLDEV</sequence>
<comment type="caution">
    <text evidence="1">The sequence shown here is derived from an EMBL/GenBank/DDBJ whole genome shotgun (WGS) entry which is preliminary data.</text>
</comment>
<reference evidence="1" key="1">
    <citation type="submission" date="2022-10" db="EMBL/GenBank/DDBJ databases">
        <title>Tapping the CABI collections for fungal endophytes: first genome assemblies for Collariella, Neodidymelliopsis, Ascochyta clinopodiicola, Didymella pomorum, Didymosphaeria variabile, Neocosmospora piperis and Neocucurbitaria cava.</title>
        <authorList>
            <person name="Hill R."/>
        </authorList>
    </citation>
    <scope>NUCLEOTIDE SEQUENCE</scope>
    <source>
        <strain evidence="1">IMI 356815</strain>
    </source>
</reference>
<dbReference type="EMBL" id="JAPEUX010000005">
    <property type="protein sequence ID" value="KAJ4351282.1"/>
    <property type="molecule type" value="Genomic_DNA"/>
</dbReference>